<dbReference type="Pfam" id="PF02367">
    <property type="entry name" value="TsaE"/>
    <property type="match status" value="1"/>
</dbReference>
<dbReference type="eggNOG" id="COG0802">
    <property type="taxonomic scope" value="Bacteria"/>
</dbReference>
<dbReference type="InterPro" id="IPR003442">
    <property type="entry name" value="T6A_TsaE"/>
</dbReference>
<comment type="similarity">
    <text evidence="2">Belongs to the TsaE family.</text>
</comment>
<sequence length="155" mass="17515">MMKQIKTYSQDETVQVGKALGSILEKGDVVLLSGDLGTGKTALTKGIASALGVEDYITSPTFTIVNEYSAEVPLYHFDVYRIADPDEMYDIGFEEYLYGDGVVVIEWAELIKDILPHEFIWVKIRKNPELGLDAREIDIEFIGKKYEGYINRLKI</sequence>
<name>G8M1R1_ACECE</name>
<comment type="subcellular location">
    <subcellularLocation>
        <location evidence="1">Cytoplasm</location>
    </subcellularLocation>
</comment>
<dbReference type="PANTHER" id="PTHR33540:SF2">
    <property type="entry name" value="TRNA THREONYLCARBAMOYLADENOSINE BIOSYNTHESIS PROTEIN TSAE"/>
    <property type="match status" value="1"/>
</dbReference>
<evidence type="ECO:0000256" key="6">
    <source>
        <dbReference type="ARBA" id="ARBA00022723"/>
    </source>
</evidence>
<keyword evidence="9" id="KW-0460">Magnesium</keyword>
<keyword evidence="12" id="KW-1185">Reference proteome</keyword>
<protein>
    <recommendedName>
        <fullName evidence="3">tRNA threonylcarbamoyladenosine biosynthesis protein TsaE</fullName>
    </recommendedName>
    <alternativeName>
        <fullName evidence="10">t(6)A37 threonylcarbamoyladenosine biosynthesis protein TsaE</fullName>
    </alternativeName>
</protein>
<keyword evidence="6" id="KW-0479">Metal-binding</keyword>
<evidence type="ECO:0000256" key="10">
    <source>
        <dbReference type="ARBA" id="ARBA00032441"/>
    </source>
</evidence>
<proteinExistence type="inferred from homology"/>
<evidence type="ECO:0000256" key="3">
    <source>
        <dbReference type="ARBA" id="ARBA00019010"/>
    </source>
</evidence>
<dbReference type="NCBIfam" id="TIGR00150">
    <property type="entry name" value="T6A_YjeE"/>
    <property type="match status" value="1"/>
</dbReference>
<keyword evidence="7" id="KW-0547">Nucleotide-binding</keyword>
<keyword evidence="5" id="KW-0819">tRNA processing</keyword>
<dbReference type="PANTHER" id="PTHR33540">
    <property type="entry name" value="TRNA THREONYLCARBAMOYLADENOSINE BIOSYNTHESIS PROTEIN TSAE"/>
    <property type="match status" value="1"/>
</dbReference>
<dbReference type="STRING" id="720554.Clocl_3841"/>
<evidence type="ECO:0000256" key="8">
    <source>
        <dbReference type="ARBA" id="ARBA00022840"/>
    </source>
</evidence>
<evidence type="ECO:0000313" key="12">
    <source>
        <dbReference type="Proteomes" id="UP000005435"/>
    </source>
</evidence>
<dbReference type="AlphaFoldDB" id="G8M1R1"/>
<evidence type="ECO:0000256" key="1">
    <source>
        <dbReference type="ARBA" id="ARBA00004496"/>
    </source>
</evidence>
<evidence type="ECO:0000256" key="4">
    <source>
        <dbReference type="ARBA" id="ARBA00022490"/>
    </source>
</evidence>
<accession>G8M1R1</accession>
<reference evidence="12" key="1">
    <citation type="submission" date="2011-12" db="EMBL/GenBank/DDBJ databases">
        <title>Complete sequence of Clostridium clariflavum DSM 19732.</title>
        <authorList>
            <consortium name="US DOE Joint Genome Institute"/>
            <person name="Lucas S."/>
            <person name="Han J."/>
            <person name="Lapidus A."/>
            <person name="Cheng J.-F."/>
            <person name="Goodwin L."/>
            <person name="Pitluck S."/>
            <person name="Peters L."/>
            <person name="Teshima H."/>
            <person name="Detter J.C."/>
            <person name="Han C."/>
            <person name="Tapia R."/>
            <person name="Land M."/>
            <person name="Hauser L."/>
            <person name="Kyrpides N."/>
            <person name="Ivanova N."/>
            <person name="Pagani I."/>
            <person name="Kitzmiller T."/>
            <person name="Lynd L."/>
            <person name="Izquierdo J."/>
            <person name="Woyke T."/>
        </authorList>
    </citation>
    <scope>NUCLEOTIDE SEQUENCE [LARGE SCALE GENOMIC DNA]</scope>
    <source>
        <strain evidence="12">DSM 19732 / NBRC 101661 / EBR45</strain>
    </source>
</reference>
<dbReference type="EMBL" id="CP003065">
    <property type="protein sequence ID" value="AEV70290.1"/>
    <property type="molecule type" value="Genomic_DNA"/>
</dbReference>
<dbReference type="GO" id="GO:0046872">
    <property type="term" value="F:metal ion binding"/>
    <property type="evidence" value="ECO:0007669"/>
    <property type="project" value="UniProtKB-KW"/>
</dbReference>
<reference evidence="11 12" key="2">
    <citation type="journal article" date="2012" name="Stand. Genomic Sci.">
        <title>Complete Genome Sequence of Clostridium clariflavum DSM 19732.</title>
        <authorList>
            <person name="Izquierdo J.A."/>
            <person name="Goodwin L."/>
            <person name="Davenport K.W."/>
            <person name="Teshima H."/>
            <person name="Bruce D."/>
            <person name="Detter C."/>
            <person name="Tapia R."/>
            <person name="Han S."/>
            <person name="Land M."/>
            <person name="Hauser L."/>
            <person name="Jeffries C.D."/>
            <person name="Han J."/>
            <person name="Pitluck S."/>
            <person name="Nolan M."/>
            <person name="Chen A."/>
            <person name="Huntemann M."/>
            <person name="Mavromatis K."/>
            <person name="Mikhailova N."/>
            <person name="Liolios K."/>
            <person name="Woyke T."/>
            <person name="Lynd L.R."/>
        </authorList>
    </citation>
    <scope>NUCLEOTIDE SEQUENCE [LARGE SCALE GENOMIC DNA]</scope>
    <source>
        <strain evidence="12">DSM 19732 / NBRC 101661 / EBR45</strain>
    </source>
</reference>
<dbReference type="SUPFAM" id="SSF52540">
    <property type="entry name" value="P-loop containing nucleoside triphosphate hydrolases"/>
    <property type="match status" value="1"/>
</dbReference>
<evidence type="ECO:0000313" key="11">
    <source>
        <dbReference type="EMBL" id="AEV70290.1"/>
    </source>
</evidence>
<dbReference type="GO" id="GO:0005524">
    <property type="term" value="F:ATP binding"/>
    <property type="evidence" value="ECO:0007669"/>
    <property type="project" value="UniProtKB-KW"/>
</dbReference>
<dbReference type="GO" id="GO:0002949">
    <property type="term" value="P:tRNA threonylcarbamoyladenosine modification"/>
    <property type="evidence" value="ECO:0007669"/>
    <property type="project" value="InterPro"/>
</dbReference>
<evidence type="ECO:0000256" key="9">
    <source>
        <dbReference type="ARBA" id="ARBA00022842"/>
    </source>
</evidence>
<keyword evidence="8" id="KW-0067">ATP-binding</keyword>
<keyword evidence="4" id="KW-0963">Cytoplasm</keyword>
<evidence type="ECO:0000256" key="2">
    <source>
        <dbReference type="ARBA" id="ARBA00007599"/>
    </source>
</evidence>
<dbReference type="HOGENOM" id="CLU_087829_5_0_9"/>
<dbReference type="Proteomes" id="UP000005435">
    <property type="component" value="Chromosome"/>
</dbReference>
<gene>
    <name evidence="11" type="ordered locus">Clocl_3841</name>
</gene>
<dbReference type="InterPro" id="IPR027417">
    <property type="entry name" value="P-loop_NTPase"/>
</dbReference>
<dbReference type="Gene3D" id="3.40.50.300">
    <property type="entry name" value="P-loop containing nucleotide triphosphate hydrolases"/>
    <property type="match status" value="1"/>
</dbReference>
<evidence type="ECO:0000256" key="7">
    <source>
        <dbReference type="ARBA" id="ARBA00022741"/>
    </source>
</evidence>
<dbReference type="KEGG" id="ccl:Clocl_3841"/>
<dbReference type="GO" id="GO:0005737">
    <property type="term" value="C:cytoplasm"/>
    <property type="evidence" value="ECO:0007669"/>
    <property type="project" value="UniProtKB-SubCell"/>
</dbReference>
<organism evidence="11 12">
    <name type="scientific">Acetivibrio clariflavus (strain DSM 19732 / NBRC 101661 / EBR45)</name>
    <name type="common">Clostridium clariflavum</name>
    <dbReference type="NCBI Taxonomy" id="720554"/>
    <lineage>
        <taxon>Bacteria</taxon>
        <taxon>Bacillati</taxon>
        <taxon>Bacillota</taxon>
        <taxon>Clostridia</taxon>
        <taxon>Eubacteriales</taxon>
        <taxon>Oscillospiraceae</taxon>
        <taxon>Acetivibrio</taxon>
    </lineage>
</organism>
<evidence type="ECO:0000256" key="5">
    <source>
        <dbReference type="ARBA" id="ARBA00022694"/>
    </source>
</evidence>